<dbReference type="Gene3D" id="1.25.40.90">
    <property type="match status" value="1"/>
</dbReference>
<evidence type="ECO:0000259" key="2">
    <source>
        <dbReference type="Pfam" id="PF07651"/>
    </source>
</evidence>
<dbReference type="EMBL" id="AK423115">
    <property type="protein sequence ID" value="BAN41550.1"/>
    <property type="molecule type" value="mRNA"/>
</dbReference>
<evidence type="ECO:0000313" key="3">
    <source>
        <dbReference type="EMBL" id="BAN41550.1"/>
    </source>
</evidence>
<dbReference type="VEuPathDB" id="AmoebaDB:EIN_185120"/>
<dbReference type="SUPFAM" id="SSF48464">
    <property type="entry name" value="ENTH/VHS domain"/>
    <property type="match status" value="1"/>
</dbReference>
<accession>S0B197</accession>
<proteinExistence type="evidence at transcript level"/>
<organism evidence="3">
    <name type="scientific">Entamoeba invadens</name>
    <dbReference type="NCBI Taxonomy" id="33085"/>
    <lineage>
        <taxon>Eukaryota</taxon>
        <taxon>Amoebozoa</taxon>
        <taxon>Evosea</taxon>
        <taxon>Archamoebae</taxon>
        <taxon>Mastigamoebida</taxon>
        <taxon>Entamoebidae</taxon>
        <taxon>Entamoeba</taxon>
    </lineage>
</organism>
<feature type="region of interest" description="Disordered" evidence="1">
    <location>
        <begin position="273"/>
        <end position="297"/>
    </location>
</feature>
<dbReference type="Pfam" id="PF07651">
    <property type="entry name" value="ANTH"/>
    <property type="match status" value="1"/>
</dbReference>
<dbReference type="InterPro" id="IPR011417">
    <property type="entry name" value="ANTH_dom"/>
</dbReference>
<dbReference type="InterPro" id="IPR008942">
    <property type="entry name" value="ENTH_VHS"/>
</dbReference>
<feature type="compositionally biased region" description="Basic residues" evidence="1">
    <location>
        <begin position="278"/>
        <end position="294"/>
    </location>
</feature>
<feature type="domain" description="AP180 N-terminal homology (ANTH)" evidence="2">
    <location>
        <begin position="36"/>
        <end position="198"/>
    </location>
</feature>
<name>S0B197_ENTIV</name>
<protein>
    <recommendedName>
        <fullName evidence="2">AP180 N-terminal homology (ANTH) domain-containing protein</fullName>
    </recommendedName>
</protein>
<evidence type="ECO:0000256" key="1">
    <source>
        <dbReference type="SAM" id="MobiDB-lite"/>
    </source>
</evidence>
<dbReference type="GO" id="GO:0005543">
    <property type="term" value="F:phospholipid binding"/>
    <property type="evidence" value="ECO:0007669"/>
    <property type="project" value="InterPro"/>
</dbReference>
<sequence>MNFIKMSYSLFECLHSYSISSPKQLRYLAKRSYKGDLNLIVKKIKKQLRDEFSYDIFKSLILFHYLCRNGSPQIFNEVEQISYYNKNAPTKVFQPDNSKFSYWAESYSTVLQQSLTFHRKYQIFTGRYKIPRGETLPENFQNVDIIAQMETELFTMFKAYTDYIGAFFEKQTNNKILQQSIELAVQEVMDLYSTLNDIANYKAMLLQRRIDTSNLHFCKQEIEHIKKTLETPLLSIPKIKDIPPINHIKLGTSESKIFMMSYPLPLSLQNEVTSPLPTKHKKHHGSHKEKRPRSKGTPLINLDCAILLD</sequence>
<dbReference type="AlphaFoldDB" id="S0B197"/>
<reference evidence="3" key="1">
    <citation type="submission" date="2012-06" db="EMBL/GenBank/DDBJ databases">
        <title>Short 5' UTR of Entamoeba genes.</title>
        <authorList>
            <person name="Hiranuka K."/>
            <person name="Kumagai M."/>
            <person name="Wakaguri H."/>
            <person name="Suzuki Y."/>
            <person name="Sugano S."/>
            <person name="Watanabe J."/>
            <person name="Makioka A."/>
        </authorList>
    </citation>
    <scope>NUCLEOTIDE SEQUENCE</scope>
    <source>
        <strain evidence="3">IP1</strain>
    </source>
</reference>